<dbReference type="AlphaFoldDB" id="A0A022Q2P5"/>
<name>A0A022Q2P5_ERYGU</name>
<evidence type="ECO:0000313" key="2">
    <source>
        <dbReference type="Proteomes" id="UP000030748"/>
    </source>
</evidence>
<dbReference type="Proteomes" id="UP000030748">
    <property type="component" value="Unassembled WGS sequence"/>
</dbReference>
<keyword evidence="2" id="KW-1185">Reference proteome</keyword>
<feature type="non-terminal residue" evidence="1">
    <location>
        <position position="1"/>
    </location>
</feature>
<dbReference type="EMBL" id="KI632223">
    <property type="protein sequence ID" value="EYU21428.1"/>
    <property type="molecule type" value="Genomic_DNA"/>
</dbReference>
<gene>
    <name evidence="1" type="ORF">MIMGU_mgv1a024044mg</name>
</gene>
<dbReference type="STRING" id="4155.A0A022Q2P5"/>
<protein>
    <recommendedName>
        <fullName evidence="3">Wall-associated receptor kinase galacturonan-binding domain-containing protein</fullName>
    </recommendedName>
</protein>
<reference evidence="1 2" key="1">
    <citation type="journal article" date="2013" name="Proc. Natl. Acad. Sci. U.S.A.">
        <title>Fine-scale variation in meiotic recombination in Mimulus inferred from population shotgun sequencing.</title>
        <authorList>
            <person name="Hellsten U."/>
            <person name="Wright K.M."/>
            <person name="Jenkins J."/>
            <person name="Shu S."/>
            <person name="Yuan Y."/>
            <person name="Wessler S.R."/>
            <person name="Schmutz J."/>
            <person name="Willis J.H."/>
            <person name="Rokhsar D.S."/>
        </authorList>
    </citation>
    <scope>NUCLEOTIDE SEQUENCE [LARGE SCALE GENOMIC DNA]</scope>
    <source>
        <strain evidence="2">cv. DUN x IM62</strain>
    </source>
</reference>
<sequence>AFFFSLMDENALDSILDDQVLRGESGGVLAVAKLAERCLDLNGKKRPYMKEVGVELESVRMARMGSNVGAKLVEENYSFRRGESVVFSTGNDEYNWTITSDFKTNSSSDVL</sequence>
<evidence type="ECO:0000313" key="1">
    <source>
        <dbReference type="EMBL" id="EYU21428.1"/>
    </source>
</evidence>
<organism evidence="1 2">
    <name type="scientific">Erythranthe guttata</name>
    <name type="common">Yellow monkey flower</name>
    <name type="synonym">Mimulus guttatus</name>
    <dbReference type="NCBI Taxonomy" id="4155"/>
    <lineage>
        <taxon>Eukaryota</taxon>
        <taxon>Viridiplantae</taxon>
        <taxon>Streptophyta</taxon>
        <taxon>Embryophyta</taxon>
        <taxon>Tracheophyta</taxon>
        <taxon>Spermatophyta</taxon>
        <taxon>Magnoliopsida</taxon>
        <taxon>eudicotyledons</taxon>
        <taxon>Gunneridae</taxon>
        <taxon>Pentapetalae</taxon>
        <taxon>asterids</taxon>
        <taxon>lamiids</taxon>
        <taxon>Lamiales</taxon>
        <taxon>Phrymaceae</taxon>
        <taxon>Erythranthe</taxon>
    </lineage>
</organism>
<evidence type="ECO:0008006" key="3">
    <source>
        <dbReference type="Google" id="ProtNLM"/>
    </source>
</evidence>
<proteinExistence type="predicted"/>
<accession>A0A022Q2P5</accession>